<evidence type="ECO:0000313" key="4">
    <source>
        <dbReference type="Proteomes" id="UP001460888"/>
    </source>
</evidence>
<dbReference type="PROSITE" id="PS52050">
    <property type="entry name" value="WYL"/>
    <property type="match status" value="1"/>
</dbReference>
<reference evidence="3 4" key="1">
    <citation type="submission" date="2013-03" db="EMBL/GenBank/DDBJ databases">
        <title>Salinisphaera dokdonensis CL-ES53 Genome Sequencing.</title>
        <authorList>
            <person name="Li C."/>
            <person name="Lai Q."/>
            <person name="Shao Z."/>
        </authorList>
    </citation>
    <scope>NUCLEOTIDE SEQUENCE [LARGE SCALE GENOMIC DNA]</scope>
    <source>
        <strain evidence="3 4">CL-ES53</strain>
    </source>
</reference>
<dbReference type="RefSeq" id="WP_353111036.1">
    <property type="nucleotide sequence ID" value="NZ_APND01000003.1"/>
</dbReference>
<keyword evidence="4" id="KW-1185">Reference proteome</keyword>
<dbReference type="PANTHER" id="PTHR34580">
    <property type="match status" value="1"/>
</dbReference>
<evidence type="ECO:0000259" key="1">
    <source>
        <dbReference type="Pfam" id="PF13280"/>
    </source>
</evidence>
<evidence type="ECO:0000259" key="2">
    <source>
        <dbReference type="Pfam" id="PF25583"/>
    </source>
</evidence>
<evidence type="ECO:0000313" key="3">
    <source>
        <dbReference type="EMBL" id="MES1929525.1"/>
    </source>
</evidence>
<gene>
    <name evidence="3" type="ORF">SADO_09724</name>
</gene>
<sequence>MNVFDRIYALHKQLAGARRPIPKATLEERLECSPATVKRIIRDMRLYLDAPIEYDREYNGYYYARDADDESTDEAASGHFELPGLWFNASELVSLLAMDQLLETVQPGLLALDLAPVRKRLERILESRAMGTGELSRRTRILRASARRPGPAFADVASAMAMRRRLTIRYHGRARDTESERTVSPQRLIYYRDNWYLDAWCHDAEGLRSFSLDRIRHAQAREAAAIEMDEDALEAELGGGYGIFSGAPANTAVIRFSARAARWVADEQWHPDQQGESLDDGGYELRVPYSASAELLADVLAYGPDAEVIAPLELRAAAADRLHAAAAQYGANAK</sequence>
<dbReference type="PANTHER" id="PTHR34580:SF3">
    <property type="entry name" value="PROTEIN PAFB"/>
    <property type="match status" value="1"/>
</dbReference>
<dbReference type="InterPro" id="IPR057727">
    <property type="entry name" value="WCX_dom"/>
</dbReference>
<dbReference type="Pfam" id="PF13280">
    <property type="entry name" value="WYL"/>
    <property type="match status" value="1"/>
</dbReference>
<feature type="domain" description="WYL" evidence="1">
    <location>
        <begin position="152"/>
        <end position="219"/>
    </location>
</feature>
<dbReference type="InterPro" id="IPR026881">
    <property type="entry name" value="WYL_dom"/>
</dbReference>
<dbReference type="Proteomes" id="UP001460888">
    <property type="component" value="Unassembled WGS sequence"/>
</dbReference>
<feature type="domain" description="WCX" evidence="2">
    <location>
        <begin position="251"/>
        <end position="326"/>
    </location>
</feature>
<protein>
    <recommendedName>
        <fullName evidence="5">Transcriptional regulator</fullName>
    </recommendedName>
</protein>
<evidence type="ECO:0008006" key="5">
    <source>
        <dbReference type="Google" id="ProtNLM"/>
    </source>
</evidence>
<dbReference type="InterPro" id="IPR051534">
    <property type="entry name" value="CBASS_pafABC_assoc_protein"/>
</dbReference>
<dbReference type="EMBL" id="APND01000003">
    <property type="protein sequence ID" value="MES1929525.1"/>
    <property type="molecule type" value="Genomic_DNA"/>
</dbReference>
<accession>A0ABV2B0W1</accession>
<proteinExistence type="predicted"/>
<dbReference type="Pfam" id="PF25583">
    <property type="entry name" value="WCX"/>
    <property type="match status" value="1"/>
</dbReference>
<name>A0ABV2B0W1_9GAMM</name>
<comment type="caution">
    <text evidence="3">The sequence shown here is derived from an EMBL/GenBank/DDBJ whole genome shotgun (WGS) entry which is preliminary data.</text>
</comment>
<organism evidence="3 4">
    <name type="scientific">Salinisphaera dokdonensis CL-ES53</name>
    <dbReference type="NCBI Taxonomy" id="1304272"/>
    <lineage>
        <taxon>Bacteria</taxon>
        <taxon>Pseudomonadati</taxon>
        <taxon>Pseudomonadota</taxon>
        <taxon>Gammaproteobacteria</taxon>
        <taxon>Salinisphaerales</taxon>
        <taxon>Salinisphaeraceae</taxon>
        <taxon>Salinisphaera</taxon>
    </lineage>
</organism>